<dbReference type="Proteomes" id="UP001159042">
    <property type="component" value="Unassembled WGS sequence"/>
</dbReference>
<accession>A0AAV8VN49</accession>
<evidence type="ECO:0000313" key="2">
    <source>
        <dbReference type="Proteomes" id="UP001159042"/>
    </source>
</evidence>
<protein>
    <recommendedName>
        <fullName evidence="3">Reverse transcriptase domain-containing protein</fullName>
    </recommendedName>
</protein>
<organism evidence="1 2">
    <name type="scientific">Exocentrus adspersus</name>
    <dbReference type="NCBI Taxonomy" id="1586481"/>
    <lineage>
        <taxon>Eukaryota</taxon>
        <taxon>Metazoa</taxon>
        <taxon>Ecdysozoa</taxon>
        <taxon>Arthropoda</taxon>
        <taxon>Hexapoda</taxon>
        <taxon>Insecta</taxon>
        <taxon>Pterygota</taxon>
        <taxon>Neoptera</taxon>
        <taxon>Endopterygota</taxon>
        <taxon>Coleoptera</taxon>
        <taxon>Polyphaga</taxon>
        <taxon>Cucujiformia</taxon>
        <taxon>Chrysomeloidea</taxon>
        <taxon>Cerambycidae</taxon>
        <taxon>Lamiinae</taxon>
        <taxon>Acanthocinini</taxon>
        <taxon>Exocentrus</taxon>
    </lineage>
</organism>
<dbReference type="InterPro" id="IPR043502">
    <property type="entry name" value="DNA/RNA_pol_sf"/>
</dbReference>
<proteinExistence type="predicted"/>
<gene>
    <name evidence="1" type="ORF">NQ315_003195</name>
</gene>
<dbReference type="GO" id="GO:0071897">
    <property type="term" value="P:DNA biosynthetic process"/>
    <property type="evidence" value="ECO:0007669"/>
    <property type="project" value="UniProtKB-ARBA"/>
</dbReference>
<dbReference type="EMBL" id="JANEYG010000053">
    <property type="protein sequence ID" value="KAJ8915434.1"/>
    <property type="molecule type" value="Genomic_DNA"/>
</dbReference>
<name>A0AAV8VN49_9CUCU</name>
<dbReference type="AlphaFoldDB" id="A0AAV8VN49"/>
<evidence type="ECO:0000313" key="1">
    <source>
        <dbReference type="EMBL" id="KAJ8915434.1"/>
    </source>
</evidence>
<reference evidence="1 2" key="1">
    <citation type="journal article" date="2023" name="Insect Mol. Biol.">
        <title>Genome sequencing provides insights into the evolution of gene families encoding plant cell wall-degrading enzymes in longhorned beetles.</title>
        <authorList>
            <person name="Shin N.R."/>
            <person name="Okamura Y."/>
            <person name="Kirsch R."/>
            <person name="Pauchet Y."/>
        </authorList>
    </citation>
    <scope>NUCLEOTIDE SEQUENCE [LARGE SCALE GENOMIC DNA]</scope>
    <source>
        <strain evidence="1">EAD_L_NR</strain>
    </source>
</reference>
<dbReference type="SUPFAM" id="SSF56672">
    <property type="entry name" value="DNA/RNA polymerases"/>
    <property type="match status" value="1"/>
</dbReference>
<sequence length="543" mass="64017">MRASRRSNIRDIETEENLYKNKRKELRRLIFVSKKEKWQELLENLNNDIWGEGYKIVMKHLNSYIPYTLTGEETRRAINELFPKGPNTNVRWEETADIRPFTIEVRQSLKSLKDKKAPGTDGIPVETIKKIALEKPNFLPGFLNKILQSQTFPTNWKTAKLILIPKERIHQTRKTKKFRPICLLNTISNLYESLIKTRLEAHMEEIGALSENQFGFRKKSIVEEWKERKGLTLAEQKTEAVVLKGPRKKEHLVFRVGATEIKTSKCAKYLGIILKENGVYTEHLKEAVRKAEKRTAILSRLMPNVGEPDSCKRKILHGVVKSVVLYGAQLWYPILDKITYKNMLARAERKSLLRLCSAYRTASTTALNVIAGEIPLHLLARERHRLHTRQEVNEQAKKEERNESMRKWQEEWERTEGVAEWTKRMIPNLQRWVEFKHRNTDYYLTQVFTGHGTFKTCLKRFGISVYNDVVYNDKCKYCGEVDTVQHTLFECHRWEIERRDLNSKVEEIISVDTFLDHMLSCKEKWRDIREFIKKVSKTKQQEE</sequence>
<dbReference type="PANTHER" id="PTHR19446">
    <property type="entry name" value="REVERSE TRANSCRIPTASES"/>
    <property type="match status" value="1"/>
</dbReference>
<keyword evidence="2" id="KW-1185">Reference proteome</keyword>
<comment type="caution">
    <text evidence="1">The sequence shown here is derived from an EMBL/GenBank/DDBJ whole genome shotgun (WGS) entry which is preliminary data.</text>
</comment>
<evidence type="ECO:0008006" key="3">
    <source>
        <dbReference type="Google" id="ProtNLM"/>
    </source>
</evidence>